<evidence type="ECO:0000256" key="1">
    <source>
        <dbReference type="ARBA" id="ARBA00023121"/>
    </source>
</evidence>
<keyword evidence="4" id="KW-0812">Transmembrane</keyword>
<dbReference type="OrthoDB" id="71307at2759"/>
<feature type="compositionally biased region" description="Low complexity" evidence="3">
    <location>
        <begin position="130"/>
        <end position="139"/>
    </location>
</feature>
<dbReference type="InParanoid" id="A0A482XP46"/>
<evidence type="ECO:0000313" key="7">
    <source>
        <dbReference type="Proteomes" id="UP000291343"/>
    </source>
</evidence>
<dbReference type="PROSITE" id="PS00880">
    <property type="entry name" value="ACB_1"/>
    <property type="match status" value="1"/>
</dbReference>
<sequence>MSYERKFKAAVNVIRNLPKNGSYQPSHDLMLRFYAYYKQATEGPNTSPKPNFWEVVKKMKWDAWTKLGNMSREQAMVSYVEELNKIVETMAYTDNVANFLTSLDSFYDSVPAEDLELVMGPVIERVRSQPGSPLSGSPLASREASPQRSGSKPTKHITSSLETSPASSYSVSPSLPDTDEEEDYFVDTCEQTESENLKESAPLKKKNHENSHKTMNGSAIITTADNRERERSRVREKNNVNSKMRTRGNSESQPNGIIENGVSANCEHSEMNGIANHTDAVSPIANNVIDGRNTALHMNINEVVQKTLSSLKKDIECLNLKITAVEMKSRQVSIEAARSDNVPFWWPFRGVSVPSAVFFIVWPLFLQAFFMWLQRRKRRTPQIQF</sequence>
<proteinExistence type="predicted"/>
<feature type="region of interest" description="Disordered" evidence="3">
    <location>
        <begin position="128"/>
        <end position="219"/>
    </location>
</feature>
<evidence type="ECO:0000256" key="3">
    <source>
        <dbReference type="SAM" id="MobiDB-lite"/>
    </source>
</evidence>
<keyword evidence="2" id="KW-0175">Coiled coil</keyword>
<name>A0A482XP46_LAOST</name>
<dbReference type="SUPFAM" id="SSF47027">
    <property type="entry name" value="Acyl-CoA binding protein"/>
    <property type="match status" value="1"/>
</dbReference>
<evidence type="ECO:0000259" key="5">
    <source>
        <dbReference type="PROSITE" id="PS51228"/>
    </source>
</evidence>
<dbReference type="InterPro" id="IPR022408">
    <property type="entry name" value="Acyl-CoA-binding_prot_CS"/>
</dbReference>
<keyword evidence="4" id="KW-0472">Membrane</keyword>
<feature type="coiled-coil region" evidence="2">
    <location>
        <begin position="301"/>
        <end position="328"/>
    </location>
</feature>
<feature type="compositionally biased region" description="Polar residues" evidence="3">
    <location>
        <begin position="144"/>
        <end position="163"/>
    </location>
</feature>
<evidence type="ECO:0000256" key="4">
    <source>
        <dbReference type="SAM" id="Phobius"/>
    </source>
</evidence>
<feature type="compositionally biased region" description="Low complexity" evidence="3">
    <location>
        <begin position="164"/>
        <end position="176"/>
    </location>
</feature>
<dbReference type="InterPro" id="IPR035984">
    <property type="entry name" value="Acyl-CoA-binding_sf"/>
</dbReference>
<gene>
    <name evidence="6" type="ORF">LSTR_LSTR009526</name>
</gene>
<protein>
    <recommendedName>
        <fullName evidence="5">ACB domain-containing protein</fullName>
    </recommendedName>
</protein>
<dbReference type="GO" id="GO:0000062">
    <property type="term" value="F:fatty-acyl-CoA binding"/>
    <property type="evidence" value="ECO:0007669"/>
    <property type="project" value="InterPro"/>
</dbReference>
<dbReference type="FunFam" id="1.20.80.10:FF:000010">
    <property type="entry name" value="Acyl-CoA-binding domain-containing protein 5"/>
    <property type="match status" value="1"/>
</dbReference>
<dbReference type="GO" id="GO:0019915">
    <property type="term" value="P:lipid storage"/>
    <property type="evidence" value="ECO:0007669"/>
    <property type="project" value="UniProtKB-ARBA"/>
</dbReference>
<dbReference type="PANTHER" id="PTHR23310:SF77">
    <property type="entry name" value="LD25952P"/>
    <property type="match status" value="1"/>
</dbReference>
<dbReference type="PRINTS" id="PR00689">
    <property type="entry name" value="ACOABINDINGP"/>
</dbReference>
<keyword evidence="4" id="KW-1133">Transmembrane helix</keyword>
<keyword evidence="7" id="KW-1185">Reference proteome</keyword>
<dbReference type="Pfam" id="PF00887">
    <property type="entry name" value="ACBP"/>
    <property type="match status" value="1"/>
</dbReference>
<dbReference type="Proteomes" id="UP000291343">
    <property type="component" value="Unassembled WGS sequence"/>
</dbReference>
<feature type="compositionally biased region" description="Acidic residues" evidence="3">
    <location>
        <begin position="177"/>
        <end position="193"/>
    </location>
</feature>
<accession>A0A482XP46</accession>
<organism evidence="6 7">
    <name type="scientific">Laodelphax striatellus</name>
    <name type="common">Small brown planthopper</name>
    <name type="synonym">Delphax striatella</name>
    <dbReference type="NCBI Taxonomy" id="195883"/>
    <lineage>
        <taxon>Eukaryota</taxon>
        <taxon>Metazoa</taxon>
        <taxon>Ecdysozoa</taxon>
        <taxon>Arthropoda</taxon>
        <taxon>Hexapoda</taxon>
        <taxon>Insecta</taxon>
        <taxon>Pterygota</taxon>
        <taxon>Neoptera</taxon>
        <taxon>Paraneoptera</taxon>
        <taxon>Hemiptera</taxon>
        <taxon>Auchenorrhyncha</taxon>
        <taxon>Fulgoroidea</taxon>
        <taxon>Delphacidae</taxon>
        <taxon>Criomorphinae</taxon>
        <taxon>Laodelphax</taxon>
    </lineage>
</organism>
<dbReference type="InterPro" id="IPR000582">
    <property type="entry name" value="Acyl-CoA-binding_protein"/>
</dbReference>
<reference evidence="6 7" key="1">
    <citation type="journal article" date="2017" name="Gigascience">
        <title>Genome sequence of the small brown planthopper, Laodelphax striatellus.</title>
        <authorList>
            <person name="Zhu J."/>
            <person name="Jiang F."/>
            <person name="Wang X."/>
            <person name="Yang P."/>
            <person name="Bao Y."/>
            <person name="Zhao W."/>
            <person name="Wang W."/>
            <person name="Lu H."/>
            <person name="Wang Q."/>
            <person name="Cui N."/>
            <person name="Li J."/>
            <person name="Chen X."/>
            <person name="Luo L."/>
            <person name="Yu J."/>
            <person name="Kang L."/>
            <person name="Cui F."/>
        </authorList>
    </citation>
    <scope>NUCLEOTIDE SEQUENCE [LARGE SCALE GENOMIC DNA]</scope>
    <source>
        <strain evidence="6">Lst14</strain>
    </source>
</reference>
<dbReference type="AlphaFoldDB" id="A0A482XP46"/>
<feature type="transmembrane region" description="Helical" evidence="4">
    <location>
        <begin position="353"/>
        <end position="373"/>
    </location>
</feature>
<dbReference type="Gene3D" id="1.20.80.10">
    <property type="match status" value="1"/>
</dbReference>
<feature type="compositionally biased region" description="Basic and acidic residues" evidence="3">
    <location>
        <begin position="195"/>
        <end position="212"/>
    </location>
</feature>
<dbReference type="PANTHER" id="PTHR23310">
    <property type="entry name" value="ACYL-COA-BINDING PROTEIN, ACBP"/>
    <property type="match status" value="1"/>
</dbReference>
<feature type="domain" description="ACB" evidence="5">
    <location>
        <begin position="3"/>
        <end position="92"/>
    </location>
</feature>
<dbReference type="GO" id="GO:0006631">
    <property type="term" value="P:fatty acid metabolic process"/>
    <property type="evidence" value="ECO:0007669"/>
    <property type="project" value="TreeGrafter"/>
</dbReference>
<dbReference type="SMR" id="A0A482XP46"/>
<dbReference type="InterPro" id="IPR014352">
    <property type="entry name" value="FERM/acyl-CoA-bd_prot_sf"/>
</dbReference>
<dbReference type="STRING" id="195883.A0A482XP46"/>
<evidence type="ECO:0000313" key="6">
    <source>
        <dbReference type="EMBL" id="RZF47642.1"/>
    </source>
</evidence>
<dbReference type="FunCoup" id="A0A482XP46">
    <property type="interactions" value="576"/>
</dbReference>
<dbReference type="PROSITE" id="PS51228">
    <property type="entry name" value="ACB_2"/>
    <property type="match status" value="1"/>
</dbReference>
<dbReference type="EMBL" id="QKKF02003639">
    <property type="protein sequence ID" value="RZF47642.1"/>
    <property type="molecule type" value="Genomic_DNA"/>
</dbReference>
<keyword evidence="1" id="KW-0446">Lipid-binding</keyword>
<evidence type="ECO:0000256" key="2">
    <source>
        <dbReference type="SAM" id="Coils"/>
    </source>
</evidence>
<comment type="caution">
    <text evidence="6">The sequence shown here is derived from an EMBL/GenBank/DDBJ whole genome shotgun (WGS) entry which is preliminary data.</text>
</comment>
<dbReference type="GO" id="GO:0005737">
    <property type="term" value="C:cytoplasm"/>
    <property type="evidence" value="ECO:0007669"/>
    <property type="project" value="TreeGrafter"/>
</dbReference>